<dbReference type="AlphaFoldDB" id="A0A3B0QPM7"/>
<proteinExistence type="predicted"/>
<protein>
    <submittedName>
        <fullName evidence="1">Uncharacterized protein</fullName>
    </submittedName>
</protein>
<evidence type="ECO:0000313" key="1">
    <source>
        <dbReference type="EMBL" id="VAV82272.1"/>
    </source>
</evidence>
<accession>A0A3B0QPM7</accession>
<gene>
    <name evidence="1" type="ORF">MNBD_DELTA01-191</name>
</gene>
<organism evidence="1">
    <name type="scientific">hydrothermal vent metagenome</name>
    <dbReference type="NCBI Taxonomy" id="652676"/>
    <lineage>
        <taxon>unclassified sequences</taxon>
        <taxon>metagenomes</taxon>
        <taxon>ecological metagenomes</taxon>
    </lineage>
</organism>
<name>A0A3B0QPM7_9ZZZZ</name>
<sequence length="150" mass="17300">MKTPEIFGQWWGKAKSHDNLLQYRTLLSIDKCNANDYGSLSLQSENEKSLSSVSRIKIKKVEGKRVFVEIQDFKAFRGEEILESGSGEDYFVPHNGECELEYHFDSDDNESLKGSWQSRLYVEKAADIVLKGAVEMFKVILDFPRFSRHI</sequence>
<dbReference type="EMBL" id="UOEA01000007">
    <property type="protein sequence ID" value="VAV82272.1"/>
    <property type="molecule type" value="Genomic_DNA"/>
</dbReference>
<reference evidence="1" key="1">
    <citation type="submission" date="2018-06" db="EMBL/GenBank/DDBJ databases">
        <authorList>
            <person name="Zhirakovskaya E."/>
        </authorList>
    </citation>
    <scope>NUCLEOTIDE SEQUENCE</scope>
</reference>